<dbReference type="GO" id="GO:0004715">
    <property type="term" value="F:non-membrane spanning protein tyrosine kinase activity"/>
    <property type="evidence" value="ECO:0007669"/>
    <property type="project" value="UniProtKB-EC"/>
</dbReference>
<dbReference type="InterPro" id="IPR050445">
    <property type="entry name" value="Bact_polysacc_biosynth/exp"/>
</dbReference>
<evidence type="ECO:0000256" key="8">
    <source>
        <dbReference type="ARBA" id="ARBA00051245"/>
    </source>
</evidence>
<dbReference type="OrthoDB" id="580971at2"/>
<evidence type="ECO:0000256" key="1">
    <source>
        <dbReference type="ARBA" id="ARBA00007316"/>
    </source>
</evidence>
<evidence type="ECO:0000313" key="12">
    <source>
        <dbReference type="EMBL" id="RUR86003.1"/>
    </source>
</evidence>
<keyword evidence="10" id="KW-0472">Membrane</keyword>
<dbReference type="GO" id="GO:0005886">
    <property type="term" value="C:plasma membrane"/>
    <property type="evidence" value="ECO:0007669"/>
    <property type="project" value="TreeGrafter"/>
</dbReference>
<dbReference type="InterPro" id="IPR027417">
    <property type="entry name" value="P-loop_NTPase"/>
</dbReference>
<name>A0A3S1FUB4_CHLFR</name>
<sequence>MNFKQESSALVISERSDKFQPQKIVNADDFLEPKKRGLDLRSLGRIVQRNLLLIGSIASFVAVITLYSILVSPRSYEGNFQILVEPVSSEGKLTDPSFISRNRENAPQTQGDISYPSILQILQGNELLERVAQNIRVKYPKVNYESLRKNLVVQRIGENMLDSTNIIEVTYKDSDPEKVEFILSEIAKEYLNFSLEDRKNRIYGGVKFIDAQLPQLQQRVSFLEGNLQRLQQRYNLSDPESQVGELSKQVREVEAQKLDTQKNLQENKRLYQDLQKQLRLTPNEALAASTLSQEPRYQELIAQLKKIETQIAIESAKYTENNPSLLTLQQQQQNLSQLLNQEAQNILGQKLTATVNPQLLNFQDPTRLGLIKQLVDTGNNVRVLESRLSAIAQSEAYLDRQVKQYPATMRQYNEIQRQLEIATKTLNQFLLQRETLRVDAAQKEVPWKIVSQPRIPRDEQGNLIAKSGNMRKMAIGIAAAVVLGLAAALLKEKYRNVFNSPEEIEDRINLPILEVIPANQTAVTAPNSLKVVGAIKETEEDTKFLSAFDSLYASVRFLAGTPKAQSIIVTSPAPGDGKSTVAMYLAQAAADMGKKTLLVDANFRNPSLHKKFGLDNVQGLSNLISQDVSSQSLLIQASPLQKNLFVLTSGKILPSSTRMLGSAQMQNLMEKFHQAFDLVIYDTSTLLGFADVPLLAEHADGILMVIGIGKTKRPLITQALLRLQMLQLPVLGIIANHADTSNNSLPGSHNLHPNPNQRILPASVKNKTKNFGFDRSEL</sequence>
<feature type="domain" description="AAA" evidence="11">
    <location>
        <begin position="571"/>
        <end position="705"/>
    </location>
</feature>
<evidence type="ECO:0000256" key="4">
    <source>
        <dbReference type="ARBA" id="ARBA00022741"/>
    </source>
</evidence>
<dbReference type="InterPro" id="IPR005702">
    <property type="entry name" value="Wzc-like_C"/>
</dbReference>
<dbReference type="NCBIfam" id="TIGR01007">
    <property type="entry name" value="eps_fam"/>
    <property type="match status" value="1"/>
</dbReference>
<dbReference type="CDD" id="cd05387">
    <property type="entry name" value="BY-kinase"/>
    <property type="match status" value="1"/>
</dbReference>
<comment type="similarity">
    <text evidence="1">Belongs to the CpsD/CapB family.</text>
</comment>
<dbReference type="SUPFAM" id="SSF52540">
    <property type="entry name" value="P-loop containing nucleoside triphosphate hydrolases"/>
    <property type="match status" value="1"/>
</dbReference>
<feature type="transmembrane region" description="Helical" evidence="10">
    <location>
        <begin position="51"/>
        <end position="70"/>
    </location>
</feature>
<evidence type="ECO:0000256" key="7">
    <source>
        <dbReference type="ARBA" id="ARBA00023137"/>
    </source>
</evidence>
<protein>
    <recommendedName>
        <fullName evidence="2">non-specific protein-tyrosine kinase</fullName>
        <ecNumber evidence="2">2.7.10.2</ecNumber>
    </recommendedName>
</protein>
<organism evidence="12 13">
    <name type="scientific">Chlorogloeopsis fritschii PCC 6912</name>
    <dbReference type="NCBI Taxonomy" id="211165"/>
    <lineage>
        <taxon>Bacteria</taxon>
        <taxon>Bacillati</taxon>
        <taxon>Cyanobacteriota</taxon>
        <taxon>Cyanophyceae</taxon>
        <taxon>Nostocales</taxon>
        <taxon>Chlorogloeopsidaceae</taxon>
        <taxon>Chlorogloeopsis</taxon>
    </lineage>
</organism>
<evidence type="ECO:0000256" key="9">
    <source>
        <dbReference type="SAM" id="Coils"/>
    </source>
</evidence>
<keyword evidence="4" id="KW-0547">Nucleotide-binding</keyword>
<dbReference type="STRING" id="211165.GCA_000317285_05884"/>
<evidence type="ECO:0000256" key="10">
    <source>
        <dbReference type="SAM" id="Phobius"/>
    </source>
</evidence>
<gene>
    <name evidence="12" type="ORF">PCC6912_08280</name>
</gene>
<keyword evidence="5" id="KW-0418">Kinase</keyword>
<keyword evidence="9" id="KW-0175">Coiled coil</keyword>
<dbReference type="RefSeq" id="WP_016877884.1">
    <property type="nucleotide sequence ID" value="NZ_AJLN01000135.1"/>
</dbReference>
<reference evidence="12 13" key="1">
    <citation type="journal article" date="2019" name="Genome Biol. Evol.">
        <title>Day and night: Metabolic profiles and evolutionary relationships of six axenic non-marine cyanobacteria.</title>
        <authorList>
            <person name="Will S.E."/>
            <person name="Henke P."/>
            <person name="Boedeker C."/>
            <person name="Huang S."/>
            <person name="Brinkmann H."/>
            <person name="Rohde M."/>
            <person name="Jarek M."/>
            <person name="Friedl T."/>
            <person name="Seufert S."/>
            <person name="Schumacher M."/>
            <person name="Overmann J."/>
            <person name="Neumann-Schaal M."/>
            <person name="Petersen J."/>
        </authorList>
    </citation>
    <scope>NUCLEOTIDE SEQUENCE [LARGE SCALE GENOMIC DNA]</scope>
    <source>
        <strain evidence="12 13">PCC 6912</strain>
    </source>
</reference>
<keyword evidence="10" id="KW-1133">Transmembrane helix</keyword>
<evidence type="ECO:0000256" key="2">
    <source>
        <dbReference type="ARBA" id="ARBA00011903"/>
    </source>
</evidence>
<comment type="catalytic activity">
    <reaction evidence="8">
        <text>L-tyrosyl-[protein] + ATP = O-phospho-L-tyrosyl-[protein] + ADP + H(+)</text>
        <dbReference type="Rhea" id="RHEA:10596"/>
        <dbReference type="Rhea" id="RHEA-COMP:10136"/>
        <dbReference type="Rhea" id="RHEA-COMP:20101"/>
        <dbReference type="ChEBI" id="CHEBI:15378"/>
        <dbReference type="ChEBI" id="CHEBI:30616"/>
        <dbReference type="ChEBI" id="CHEBI:46858"/>
        <dbReference type="ChEBI" id="CHEBI:61978"/>
        <dbReference type="ChEBI" id="CHEBI:456216"/>
        <dbReference type="EC" id="2.7.10.2"/>
    </reaction>
</comment>
<dbReference type="EC" id="2.7.10.2" evidence="2"/>
<evidence type="ECO:0000259" key="11">
    <source>
        <dbReference type="Pfam" id="PF13614"/>
    </source>
</evidence>
<feature type="coiled-coil region" evidence="9">
    <location>
        <begin position="213"/>
        <end position="345"/>
    </location>
</feature>
<evidence type="ECO:0000256" key="3">
    <source>
        <dbReference type="ARBA" id="ARBA00022679"/>
    </source>
</evidence>
<accession>A0A3S1FUB4</accession>
<dbReference type="GO" id="GO:0005524">
    <property type="term" value="F:ATP binding"/>
    <property type="evidence" value="ECO:0007669"/>
    <property type="project" value="UniProtKB-KW"/>
</dbReference>
<dbReference type="Gene3D" id="3.40.50.300">
    <property type="entry name" value="P-loop containing nucleotide triphosphate hydrolases"/>
    <property type="match status" value="1"/>
</dbReference>
<proteinExistence type="inferred from homology"/>
<evidence type="ECO:0000313" key="13">
    <source>
        <dbReference type="Proteomes" id="UP000268857"/>
    </source>
</evidence>
<keyword evidence="10" id="KW-0812">Transmembrane</keyword>
<keyword evidence="7" id="KW-0829">Tyrosine-protein kinase</keyword>
<dbReference type="Proteomes" id="UP000268857">
    <property type="component" value="Unassembled WGS sequence"/>
</dbReference>
<keyword evidence="3" id="KW-0808">Transferase</keyword>
<comment type="caution">
    <text evidence="12">The sequence shown here is derived from an EMBL/GenBank/DDBJ whole genome shotgun (WGS) entry which is preliminary data.</text>
</comment>
<keyword evidence="6" id="KW-0067">ATP-binding</keyword>
<dbReference type="PANTHER" id="PTHR32309:SF13">
    <property type="entry name" value="FERRIC ENTEROBACTIN TRANSPORT PROTEIN FEPE"/>
    <property type="match status" value="1"/>
</dbReference>
<dbReference type="PANTHER" id="PTHR32309">
    <property type="entry name" value="TYROSINE-PROTEIN KINASE"/>
    <property type="match status" value="1"/>
</dbReference>
<dbReference type="AlphaFoldDB" id="A0A3S1FUB4"/>
<dbReference type="InterPro" id="IPR025669">
    <property type="entry name" value="AAA_dom"/>
</dbReference>
<evidence type="ECO:0000256" key="6">
    <source>
        <dbReference type="ARBA" id="ARBA00022840"/>
    </source>
</evidence>
<dbReference type="Pfam" id="PF13614">
    <property type="entry name" value="AAA_31"/>
    <property type="match status" value="1"/>
</dbReference>
<dbReference type="EMBL" id="RSCJ01000002">
    <property type="protein sequence ID" value="RUR86003.1"/>
    <property type="molecule type" value="Genomic_DNA"/>
</dbReference>
<keyword evidence="13" id="KW-1185">Reference proteome</keyword>
<evidence type="ECO:0000256" key="5">
    <source>
        <dbReference type="ARBA" id="ARBA00022777"/>
    </source>
</evidence>